<gene>
    <name evidence="2" type="ORF">V8G54_031627</name>
</gene>
<feature type="transmembrane region" description="Helical" evidence="1">
    <location>
        <begin position="100"/>
        <end position="121"/>
    </location>
</feature>
<organism evidence="2 3">
    <name type="scientific">Vigna mungo</name>
    <name type="common">Black gram</name>
    <name type="synonym">Phaseolus mungo</name>
    <dbReference type="NCBI Taxonomy" id="3915"/>
    <lineage>
        <taxon>Eukaryota</taxon>
        <taxon>Viridiplantae</taxon>
        <taxon>Streptophyta</taxon>
        <taxon>Embryophyta</taxon>
        <taxon>Tracheophyta</taxon>
        <taxon>Spermatophyta</taxon>
        <taxon>Magnoliopsida</taxon>
        <taxon>eudicotyledons</taxon>
        <taxon>Gunneridae</taxon>
        <taxon>Pentapetalae</taxon>
        <taxon>rosids</taxon>
        <taxon>fabids</taxon>
        <taxon>Fabales</taxon>
        <taxon>Fabaceae</taxon>
        <taxon>Papilionoideae</taxon>
        <taxon>50 kb inversion clade</taxon>
        <taxon>NPAAA clade</taxon>
        <taxon>indigoferoid/millettioid clade</taxon>
        <taxon>Phaseoleae</taxon>
        <taxon>Vigna</taxon>
    </lineage>
</organism>
<feature type="transmembrane region" description="Helical" evidence="1">
    <location>
        <begin position="47"/>
        <end position="67"/>
    </location>
</feature>
<keyword evidence="1" id="KW-1133">Transmembrane helix</keyword>
<reference evidence="2 3" key="1">
    <citation type="journal article" date="2023" name="Life. Sci Alliance">
        <title>Evolutionary insights into 3D genome organization and epigenetic landscape of Vigna mungo.</title>
        <authorList>
            <person name="Junaid A."/>
            <person name="Singh B."/>
            <person name="Bhatia S."/>
        </authorList>
    </citation>
    <scope>NUCLEOTIDE SEQUENCE [LARGE SCALE GENOMIC DNA]</scope>
    <source>
        <strain evidence="2">Urdbean</strain>
    </source>
</reference>
<keyword evidence="1" id="KW-0472">Membrane</keyword>
<evidence type="ECO:0000313" key="3">
    <source>
        <dbReference type="Proteomes" id="UP001374535"/>
    </source>
</evidence>
<feature type="transmembrane region" description="Helical" evidence="1">
    <location>
        <begin position="74"/>
        <end position="94"/>
    </location>
</feature>
<name>A0AAQ3MKG6_VIGMU</name>
<dbReference type="EMBL" id="CP144691">
    <property type="protein sequence ID" value="WVY92539.1"/>
    <property type="molecule type" value="Genomic_DNA"/>
</dbReference>
<dbReference type="AlphaFoldDB" id="A0AAQ3MKG6"/>
<sequence>MKNHHLFFTFIICIMNWKKAYIVLIALELTCVEAKYGNSKNNPFQRLSPSILLFFLAMFSHLLALNADMNLPSIIITFHVSGLVASEALLWIFLTEFFHYYIIINLLLFLLASFCFFNHIVNITQLLCEKVSSAVQMPNMESDESQV</sequence>
<feature type="transmembrane region" description="Helical" evidence="1">
    <location>
        <begin position="7"/>
        <end position="27"/>
    </location>
</feature>
<protein>
    <submittedName>
        <fullName evidence="2">Uncharacterized protein</fullName>
    </submittedName>
</protein>
<evidence type="ECO:0000256" key="1">
    <source>
        <dbReference type="SAM" id="Phobius"/>
    </source>
</evidence>
<dbReference type="Proteomes" id="UP001374535">
    <property type="component" value="Chromosome 10"/>
</dbReference>
<keyword evidence="3" id="KW-1185">Reference proteome</keyword>
<evidence type="ECO:0000313" key="2">
    <source>
        <dbReference type="EMBL" id="WVY92539.1"/>
    </source>
</evidence>
<accession>A0AAQ3MKG6</accession>
<keyword evidence="1" id="KW-0812">Transmembrane</keyword>
<proteinExistence type="predicted"/>